<dbReference type="AlphaFoldDB" id="A0A1I8B856"/>
<protein>
    <submittedName>
        <fullName evidence="2">Phage protein</fullName>
    </submittedName>
</protein>
<proteinExistence type="predicted"/>
<reference evidence="2" key="1">
    <citation type="submission" date="2016-11" db="UniProtKB">
        <authorList>
            <consortium name="WormBaseParasite"/>
        </authorList>
    </citation>
    <scope>IDENTIFICATION</scope>
</reference>
<accession>A0A1I8B856</accession>
<name>A0A1I8B856_MELHA</name>
<evidence type="ECO:0000313" key="1">
    <source>
        <dbReference type="Proteomes" id="UP000095281"/>
    </source>
</evidence>
<dbReference type="Proteomes" id="UP000095281">
    <property type="component" value="Unplaced"/>
</dbReference>
<organism evidence="1 2">
    <name type="scientific">Meloidogyne hapla</name>
    <name type="common">Root-knot nematode worm</name>
    <dbReference type="NCBI Taxonomy" id="6305"/>
    <lineage>
        <taxon>Eukaryota</taxon>
        <taxon>Metazoa</taxon>
        <taxon>Ecdysozoa</taxon>
        <taxon>Nematoda</taxon>
        <taxon>Chromadorea</taxon>
        <taxon>Rhabditida</taxon>
        <taxon>Tylenchina</taxon>
        <taxon>Tylenchomorpha</taxon>
        <taxon>Tylenchoidea</taxon>
        <taxon>Meloidogynidae</taxon>
        <taxon>Meloidogyninae</taxon>
        <taxon>Meloidogyne</taxon>
    </lineage>
</organism>
<evidence type="ECO:0000313" key="2">
    <source>
        <dbReference type="WBParaSite" id="MhA1_Contig1583.frz3.gene3"/>
    </source>
</evidence>
<dbReference type="WBParaSite" id="MhA1_Contig1583.frz3.gene3">
    <property type="protein sequence ID" value="MhA1_Contig1583.frz3.gene3"/>
    <property type="gene ID" value="MhA1_Contig1583.frz3.gene3"/>
</dbReference>
<sequence length="56" mass="6986">MLDEWLQKLDFCCITINDCTEIQKWFLVNKKYYLMDEDEKSEKVLDGYEKYRDEEH</sequence>
<keyword evidence="1" id="KW-1185">Reference proteome</keyword>